<evidence type="ECO:0000256" key="2">
    <source>
        <dbReference type="ARBA" id="ARBA00022777"/>
    </source>
</evidence>
<dbReference type="GO" id="GO:0016301">
    <property type="term" value="F:kinase activity"/>
    <property type="evidence" value="ECO:0007669"/>
    <property type="project" value="UniProtKB-KW"/>
</dbReference>
<dbReference type="AlphaFoldDB" id="A0A4R3LEX3"/>
<gene>
    <name evidence="6" type="ORF">EDC25_108143</name>
</gene>
<dbReference type="InterPro" id="IPR036890">
    <property type="entry name" value="HATPase_C_sf"/>
</dbReference>
<name>A0A4R3LEX3_9GAMM</name>
<dbReference type="RefSeq" id="WP_205984929.1">
    <property type="nucleotide sequence ID" value="NZ_JBHLWF010000077.1"/>
</dbReference>
<keyword evidence="3" id="KW-0902">Two-component regulatory system</keyword>
<keyword evidence="2 6" id="KW-0418">Kinase</keyword>
<dbReference type="InterPro" id="IPR050482">
    <property type="entry name" value="Sensor_HK_TwoCompSys"/>
</dbReference>
<proteinExistence type="predicted"/>
<evidence type="ECO:0000256" key="3">
    <source>
        <dbReference type="ARBA" id="ARBA00023012"/>
    </source>
</evidence>
<dbReference type="InterPro" id="IPR005467">
    <property type="entry name" value="His_kinase_dom"/>
</dbReference>
<dbReference type="GO" id="GO:0000160">
    <property type="term" value="P:phosphorelay signal transduction system"/>
    <property type="evidence" value="ECO:0007669"/>
    <property type="project" value="UniProtKB-KW"/>
</dbReference>
<accession>A0A4R3LEX3</accession>
<comment type="caution">
    <text evidence="6">The sequence shown here is derived from an EMBL/GenBank/DDBJ whole genome shotgun (WGS) entry which is preliminary data.</text>
</comment>
<dbReference type="PANTHER" id="PTHR24421">
    <property type="entry name" value="NITRATE/NITRITE SENSOR PROTEIN NARX-RELATED"/>
    <property type="match status" value="1"/>
</dbReference>
<dbReference type="CDD" id="cd16917">
    <property type="entry name" value="HATPase_UhpB-NarQ-NarX-like"/>
    <property type="match status" value="1"/>
</dbReference>
<protein>
    <submittedName>
        <fullName evidence="6">Histidine kinase/DNA gyrase B/HSP90-like ATPase</fullName>
    </submittedName>
</protein>
<dbReference type="Pfam" id="PF02518">
    <property type="entry name" value="HATPase_c"/>
    <property type="match status" value="1"/>
</dbReference>
<evidence type="ECO:0000259" key="5">
    <source>
        <dbReference type="PROSITE" id="PS50109"/>
    </source>
</evidence>
<dbReference type="PANTHER" id="PTHR24421:SF61">
    <property type="entry name" value="OXYGEN SENSOR HISTIDINE KINASE NREB"/>
    <property type="match status" value="1"/>
</dbReference>
<dbReference type="PROSITE" id="PS50109">
    <property type="entry name" value="HIS_KIN"/>
    <property type="match status" value="1"/>
</dbReference>
<reference evidence="6 7" key="1">
    <citation type="submission" date="2019-03" db="EMBL/GenBank/DDBJ databases">
        <title>Genomic Encyclopedia of Type Strains, Phase IV (KMG-IV): sequencing the most valuable type-strain genomes for metagenomic binning, comparative biology and taxonomic classification.</title>
        <authorList>
            <person name="Goeker M."/>
        </authorList>
    </citation>
    <scope>NUCLEOTIDE SEQUENCE [LARGE SCALE GENOMIC DNA]</scope>
    <source>
        <strain evidence="6 7">DSM 21944</strain>
    </source>
</reference>
<sequence length="243" mass="25677">MSALPWSIAALSLLALPVFAAGMSRRLRQQSARLHQELAAQRAQLAAQAVAAERERIHADLHDDLGARLLELIYAAPDRATADRARAILQDLRDVVSRSRGEPGTLQDVLASIRSEAAQRLAAAGAGLSWEEEEALPDPMLDPASSLHLHRIVREAISNALRHAGARSLRIRVRASTAGELLLELTDDGCGGGDVPPSGGGGAGLDNMRARARELQGQIDWTAGTLGGTKVLLKAPLPGGTRA</sequence>
<keyword evidence="7" id="KW-1185">Reference proteome</keyword>
<dbReference type="Proteomes" id="UP000294599">
    <property type="component" value="Unassembled WGS sequence"/>
</dbReference>
<feature type="domain" description="Histidine kinase" evidence="5">
    <location>
        <begin position="33"/>
        <end position="239"/>
    </location>
</feature>
<dbReference type="SMART" id="SM00387">
    <property type="entry name" value="HATPase_c"/>
    <property type="match status" value="1"/>
</dbReference>
<evidence type="ECO:0000256" key="1">
    <source>
        <dbReference type="ARBA" id="ARBA00022679"/>
    </source>
</evidence>
<dbReference type="EMBL" id="SMAF01000008">
    <property type="protein sequence ID" value="TCS98559.1"/>
    <property type="molecule type" value="Genomic_DNA"/>
</dbReference>
<organism evidence="6 7">
    <name type="scientific">Pseudofulvimonas gallinarii</name>
    <dbReference type="NCBI Taxonomy" id="634155"/>
    <lineage>
        <taxon>Bacteria</taxon>
        <taxon>Pseudomonadati</taxon>
        <taxon>Pseudomonadota</taxon>
        <taxon>Gammaproteobacteria</taxon>
        <taxon>Lysobacterales</taxon>
        <taxon>Rhodanobacteraceae</taxon>
        <taxon>Pseudofulvimonas</taxon>
    </lineage>
</organism>
<keyword evidence="1" id="KW-0808">Transferase</keyword>
<feature type="coiled-coil region" evidence="4">
    <location>
        <begin position="24"/>
        <end position="55"/>
    </location>
</feature>
<dbReference type="Gene3D" id="3.30.565.10">
    <property type="entry name" value="Histidine kinase-like ATPase, C-terminal domain"/>
    <property type="match status" value="1"/>
</dbReference>
<dbReference type="InterPro" id="IPR003594">
    <property type="entry name" value="HATPase_dom"/>
</dbReference>
<evidence type="ECO:0000313" key="6">
    <source>
        <dbReference type="EMBL" id="TCS98559.1"/>
    </source>
</evidence>
<evidence type="ECO:0000256" key="4">
    <source>
        <dbReference type="SAM" id="Coils"/>
    </source>
</evidence>
<evidence type="ECO:0000313" key="7">
    <source>
        <dbReference type="Proteomes" id="UP000294599"/>
    </source>
</evidence>
<keyword evidence="4" id="KW-0175">Coiled coil</keyword>
<dbReference type="SUPFAM" id="SSF55874">
    <property type="entry name" value="ATPase domain of HSP90 chaperone/DNA topoisomerase II/histidine kinase"/>
    <property type="match status" value="1"/>
</dbReference>